<evidence type="ECO:0000256" key="1">
    <source>
        <dbReference type="SAM" id="MobiDB-lite"/>
    </source>
</evidence>
<feature type="non-terminal residue" evidence="2">
    <location>
        <position position="1"/>
    </location>
</feature>
<dbReference type="Proteomes" id="UP000324897">
    <property type="component" value="Unassembled WGS sequence"/>
</dbReference>
<feature type="region of interest" description="Disordered" evidence="1">
    <location>
        <begin position="55"/>
        <end position="77"/>
    </location>
</feature>
<sequence>MPRVPPLLLFRRHGRGPPFRLPVRGADGAVAALVRPPSRRRPILFFPGTHATCASRRSAANSRRTARPPSTHSPSSRTARCAFAYLLPIELIPRGGGYERQLRLGVLKFEAVPVDRGVRPRRSSSMPERRRSSSTSSVSADKVRSAAPRTAAPPPLVLIPAANQPWAPDSAAPASAPPPPPLPSPPPLLLLLLHPRPYVCIGGESAVGVSLMSHAGLDTFPERQQRMQLRPPKEARTHIVRIKTMKKEIREAVRKRKERVDAAKERTEEAARKEATG</sequence>
<dbReference type="AlphaFoldDB" id="A0A5J9W4P8"/>
<accession>A0A5J9W4P8</accession>
<feature type="compositionally biased region" description="Low complexity" evidence="1">
    <location>
        <begin position="133"/>
        <end position="150"/>
    </location>
</feature>
<gene>
    <name evidence="2" type="ORF">EJB05_09799</name>
</gene>
<feature type="region of interest" description="Disordered" evidence="1">
    <location>
        <begin position="257"/>
        <end position="277"/>
    </location>
</feature>
<reference evidence="2 3" key="1">
    <citation type="journal article" date="2019" name="Sci. Rep.">
        <title>A high-quality genome of Eragrostis curvula grass provides insights into Poaceae evolution and supports new strategies to enhance forage quality.</title>
        <authorList>
            <person name="Carballo J."/>
            <person name="Santos B.A.C.M."/>
            <person name="Zappacosta D."/>
            <person name="Garbus I."/>
            <person name="Selva J.P."/>
            <person name="Gallo C.A."/>
            <person name="Diaz A."/>
            <person name="Albertini E."/>
            <person name="Caccamo M."/>
            <person name="Echenique V."/>
        </authorList>
    </citation>
    <scope>NUCLEOTIDE SEQUENCE [LARGE SCALE GENOMIC DNA]</scope>
    <source>
        <strain evidence="3">cv. Victoria</strain>
        <tissue evidence="2">Leaf</tissue>
    </source>
</reference>
<dbReference type="Gramene" id="TVU43339">
    <property type="protein sequence ID" value="TVU43339"/>
    <property type="gene ID" value="EJB05_09799"/>
</dbReference>
<evidence type="ECO:0000313" key="2">
    <source>
        <dbReference type="EMBL" id="TVU43339.1"/>
    </source>
</evidence>
<feature type="region of interest" description="Disordered" evidence="1">
    <location>
        <begin position="118"/>
        <end position="162"/>
    </location>
</feature>
<dbReference type="EMBL" id="RWGY01000005">
    <property type="protein sequence ID" value="TVU43339.1"/>
    <property type="molecule type" value="Genomic_DNA"/>
</dbReference>
<protein>
    <submittedName>
        <fullName evidence="2">Uncharacterized protein</fullName>
    </submittedName>
</protein>
<proteinExistence type="predicted"/>
<comment type="caution">
    <text evidence="2">The sequence shown here is derived from an EMBL/GenBank/DDBJ whole genome shotgun (WGS) entry which is preliminary data.</text>
</comment>
<organism evidence="2 3">
    <name type="scientific">Eragrostis curvula</name>
    <name type="common">weeping love grass</name>
    <dbReference type="NCBI Taxonomy" id="38414"/>
    <lineage>
        <taxon>Eukaryota</taxon>
        <taxon>Viridiplantae</taxon>
        <taxon>Streptophyta</taxon>
        <taxon>Embryophyta</taxon>
        <taxon>Tracheophyta</taxon>
        <taxon>Spermatophyta</taxon>
        <taxon>Magnoliopsida</taxon>
        <taxon>Liliopsida</taxon>
        <taxon>Poales</taxon>
        <taxon>Poaceae</taxon>
        <taxon>PACMAD clade</taxon>
        <taxon>Chloridoideae</taxon>
        <taxon>Eragrostideae</taxon>
        <taxon>Eragrostidinae</taxon>
        <taxon>Eragrostis</taxon>
    </lineage>
</organism>
<keyword evidence="3" id="KW-1185">Reference proteome</keyword>
<name>A0A5J9W4P8_9POAL</name>
<feature type="non-terminal residue" evidence="2">
    <location>
        <position position="277"/>
    </location>
</feature>
<evidence type="ECO:0000313" key="3">
    <source>
        <dbReference type="Proteomes" id="UP000324897"/>
    </source>
</evidence>